<reference evidence="2 3" key="1">
    <citation type="submission" date="2016-07" db="EMBL/GenBank/DDBJ databases">
        <title>Multiple horizontal gene transfer events from other fungi enriched the ability of initially mycotrophic Trichoderma (Ascomycota) to feed on dead plant biomass.</title>
        <authorList>
            <consortium name="DOE Joint Genome Institute"/>
            <person name="Aerts A."/>
            <person name="Atanasova L."/>
            <person name="Chenthamara K."/>
            <person name="Zhang J."/>
            <person name="Grujic M."/>
            <person name="Henrissat B."/>
            <person name="Kuo A."/>
            <person name="Salamov A."/>
            <person name="Lipzen A."/>
            <person name="Labutti K."/>
            <person name="Barry K."/>
            <person name="Miao Y."/>
            <person name="Rahimi M.J."/>
            <person name="Shen Q."/>
            <person name="Grigoriev I.V."/>
            <person name="Kubicek C.P."/>
            <person name="Druzhinina I.S."/>
        </authorList>
    </citation>
    <scope>NUCLEOTIDE SEQUENCE [LARGE SCALE GENOMIC DNA]</scope>
    <source>
        <strain evidence="2 3">CBS 433.97</strain>
    </source>
</reference>
<feature type="region of interest" description="Disordered" evidence="1">
    <location>
        <begin position="1"/>
        <end position="77"/>
    </location>
</feature>
<protein>
    <submittedName>
        <fullName evidence="2">Uncharacterized protein</fullName>
    </submittedName>
</protein>
<dbReference type="EMBL" id="KZ679258">
    <property type="protein sequence ID" value="PTB44130.1"/>
    <property type="molecule type" value="Genomic_DNA"/>
</dbReference>
<evidence type="ECO:0000256" key="1">
    <source>
        <dbReference type="SAM" id="MobiDB-lite"/>
    </source>
</evidence>
<feature type="compositionally biased region" description="Low complexity" evidence="1">
    <location>
        <begin position="17"/>
        <end position="32"/>
    </location>
</feature>
<dbReference type="AlphaFoldDB" id="A0A2T3ZH65"/>
<feature type="compositionally biased region" description="Basic and acidic residues" evidence="1">
    <location>
        <begin position="33"/>
        <end position="49"/>
    </location>
</feature>
<accession>A0A2T3ZH65</accession>
<gene>
    <name evidence="2" type="ORF">M441DRAFT_342036</name>
</gene>
<sequence>MLVSPWGTSSQPTCPVSTSSKTPTANTTQTTTEWHHITEPLQSRCREKGAGGIGEAGRLEKGKPKGNEKDEAKKGPKSIAWGRLQGQGCMAACHYSAHVLVRRRRRRCCYCTASSCWLSRATTRLPAARVRVAGSLPLDRATGRRHATVGRAGRLSRREISGLPRPA</sequence>
<keyword evidence="3" id="KW-1185">Reference proteome</keyword>
<organism evidence="2 3">
    <name type="scientific">Trichoderma asperellum (strain ATCC 204424 / CBS 433.97 / NBRC 101777)</name>
    <dbReference type="NCBI Taxonomy" id="1042311"/>
    <lineage>
        <taxon>Eukaryota</taxon>
        <taxon>Fungi</taxon>
        <taxon>Dikarya</taxon>
        <taxon>Ascomycota</taxon>
        <taxon>Pezizomycotina</taxon>
        <taxon>Sordariomycetes</taxon>
        <taxon>Hypocreomycetidae</taxon>
        <taxon>Hypocreales</taxon>
        <taxon>Hypocreaceae</taxon>
        <taxon>Trichoderma</taxon>
    </lineage>
</organism>
<dbReference type="Proteomes" id="UP000240493">
    <property type="component" value="Unassembled WGS sequence"/>
</dbReference>
<feature type="compositionally biased region" description="Polar residues" evidence="1">
    <location>
        <begin position="1"/>
        <end position="16"/>
    </location>
</feature>
<feature type="compositionally biased region" description="Basic and acidic residues" evidence="1">
    <location>
        <begin position="57"/>
        <end position="74"/>
    </location>
</feature>
<evidence type="ECO:0000313" key="3">
    <source>
        <dbReference type="Proteomes" id="UP000240493"/>
    </source>
</evidence>
<name>A0A2T3ZH65_TRIA4</name>
<proteinExistence type="predicted"/>
<evidence type="ECO:0000313" key="2">
    <source>
        <dbReference type="EMBL" id="PTB44130.1"/>
    </source>
</evidence>